<accession>A0A0K2B5U0</accession>
<dbReference type="KEGG" id="samb:SAM23877_7603"/>
<protein>
    <submittedName>
        <fullName evidence="2">Uncharacterized protein</fullName>
    </submittedName>
</protein>
<dbReference type="AlphaFoldDB" id="A0A0K2B5U0"/>
<gene>
    <name evidence="2" type="ORF">SAM23877_7603</name>
</gene>
<evidence type="ECO:0000313" key="2">
    <source>
        <dbReference type="EMBL" id="AKZ60644.1"/>
    </source>
</evidence>
<dbReference type="Proteomes" id="UP000061018">
    <property type="component" value="Chromosome"/>
</dbReference>
<reference evidence="3" key="1">
    <citation type="journal article" date="2015" name="J. Biotechnol.">
        <title>Complete genome sequence of Streptomyces ambofaciens ATCC 23877, the spiramycin producer.</title>
        <authorList>
            <person name="Thibessard A."/>
            <person name="Haas D."/>
            <person name="Gerbaud C."/>
            <person name="Aigle B."/>
            <person name="Lautru S."/>
            <person name="Pernodet J.L."/>
            <person name="Leblond P."/>
        </authorList>
    </citation>
    <scope>NUCLEOTIDE SEQUENCE [LARGE SCALE GENOMIC DNA]</scope>
    <source>
        <strain evidence="3">ATCC 23877 / 3486 / DSM 40053 / JCM 4204 / NBRC 12836 / NRRL B-2516</strain>
    </source>
</reference>
<evidence type="ECO:0000313" key="3">
    <source>
        <dbReference type="Proteomes" id="UP000061018"/>
    </source>
</evidence>
<dbReference type="RefSeq" id="WP_159041949.1">
    <property type="nucleotide sequence ID" value="NZ_CP012382.1"/>
</dbReference>
<feature type="region of interest" description="Disordered" evidence="1">
    <location>
        <begin position="35"/>
        <end position="54"/>
    </location>
</feature>
<evidence type="ECO:0000256" key="1">
    <source>
        <dbReference type="SAM" id="MobiDB-lite"/>
    </source>
</evidence>
<name>A0A0K2B5U0_STRA7</name>
<sequence>MIRSSKKSEPVFAQLTGAYWLNDALSCPWCTALHQSHPSPSYTPTAADSRAGST</sequence>
<proteinExistence type="predicted"/>
<dbReference type="EMBL" id="CP012382">
    <property type="protein sequence ID" value="AKZ60644.1"/>
    <property type="molecule type" value="Genomic_DNA"/>
</dbReference>
<organism evidence="2 3">
    <name type="scientific">Streptomyces ambofaciens (strain ATCC 23877 / 3486 / DSM 40053 / JCM 4204 / NBRC 12836 / NRRL B-2516)</name>
    <dbReference type="NCBI Taxonomy" id="278992"/>
    <lineage>
        <taxon>Bacteria</taxon>
        <taxon>Bacillati</taxon>
        <taxon>Actinomycetota</taxon>
        <taxon>Actinomycetes</taxon>
        <taxon>Kitasatosporales</taxon>
        <taxon>Streptomycetaceae</taxon>
        <taxon>Streptomyces</taxon>
    </lineage>
</organism>